<dbReference type="EMBL" id="BAAAQN010000104">
    <property type="protein sequence ID" value="GAA2065630.1"/>
    <property type="molecule type" value="Genomic_DNA"/>
</dbReference>
<evidence type="ECO:0000313" key="2">
    <source>
        <dbReference type="EMBL" id="GAA2065630.1"/>
    </source>
</evidence>
<evidence type="ECO:0000259" key="1">
    <source>
        <dbReference type="Pfam" id="PF14016"/>
    </source>
</evidence>
<keyword evidence="3" id="KW-1185">Reference proteome</keyword>
<feature type="domain" description="DUF4232" evidence="1">
    <location>
        <begin position="10"/>
        <end position="132"/>
    </location>
</feature>
<reference evidence="2 3" key="1">
    <citation type="journal article" date="2019" name="Int. J. Syst. Evol. Microbiol.">
        <title>The Global Catalogue of Microorganisms (GCM) 10K type strain sequencing project: providing services to taxonomists for standard genome sequencing and annotation.</title>
        <authorList>
            <consortium name="The Broad Institute Genomics Platform"/>
            <consortium name="The Broad Institute Genome Sequencing Center for Infectious Disease"/>
            <person name="Wu L."/>
            <person name="Ma J."/>
        </authorList>
    </citation>
    <scope>NUCLEOTIDE SEQUENCE [LARGE SCALE GENOMIC DNA]</scope>
    <source>
        <strain evidence="2 3">JCM 16014</strain>
    </source>
</reference>
<dbReference type="InterPro" id="IPR025326">
    <property type="entry name" value="DUF4232"/>
</dbReference>
<accession>A0ABN2VMD1</accession>
<name>A0ABN2VMD1_9ACTN</name>
<organism evidence="2 3">
    <name type="scientific">Catenulispora yoronensis</name>
    <dbReference type="NCBI Taxonomy" id="450799"/>
    <lineage>
        <taxon>Bacteria</taxon>
        <taxon>Bacillati</taxon>
        <taxon>Actinomycetota</taxon>
        <taxon>Actinomycetes</taxon>
        <taxon>Catenulisporales</taxon>
        <taxon>Catenulisporaceae</taxon>
        <taxon>Catenulispora</taxon>
    </lineage>
</organism>
<protein>
    <recommendedName>
        <fullName evidence="1">DUF4232 domain-containing protein</fullName>
    </recommendedName>
</protein>
<sequence length="142" mass="14358">MPGGTWTLVPNSEGTGHVAADIALRNTSGHACTVTGFPGVSLLASDEHPLPTTVVRFPAAPAAVTVAPGGWIHSEVRYSPNIPGDGEPATGECEPKTVHALAQLPGDTKWAKITLAAPTTVCEKGSLEAKPFVAGQSTPAGG</sequence>
<dbReference type="Proteomes" id="UP001500751">
    <property type="component" value="Unassembled WGS sequence"/>
</dbReference>
<proteinExistence type="predicted"/>
<comment type="caution">
    <text evidence="2">The sequence shown here is derived from an EMBL/GenBank/DDBJ whole genome shotgun (WGS) entry which is preliminary data.</text>
</comment>
<gene>
    <name evidence="2" type="ORF">GCM10009839_91630</name>
</gene>
<evidence type="ECO:0000313" key="3">
    <source>
        <dbReference type="Proteomes" id="UP001500751"/>
    </source>
</evidence>
<dbReference type="Pfam" id="PF14016">
    <property type="entry name" value="DUF4232"/>
    <property type="match status" value="1"/>
</dbReference>